<dbReference type="Proteomes" id="UP000250434">
    <property type="component" value="Chromosome"/>
</dbReference>
<dbReference type="Pfam" id="PF03235">
    <property type="entry name" value="GmrSD_N"/>
    <property type="match status" value="1"/>
</dbReference>
<dbReference type="KEGG" id="aab:A4R43_26930"/>
<dbReference type="AlphaFoldDB" id="A0A344LCA2"/>
<accession>A0A344LCA2</accession>
<dbReference type="OrthoDB" id="9787127at2"/>
<name>A0A344LCA2_9PSEU</name>
<evidence type="ECO:0000259" key="1">
    <source>
        <dbReference type="Pfam" id="PF03235"/>
    </source>
</evidence>
<proteinExistence type="predicted"/>
<reference evidence="2 3" key="1">
    <citation type="submission" date="2016-04" db="EMBL/GenBank/DDBJ databases">
        <title>Complete genome sequence and analysis of deep-sea sediment isolate, Amycolatopsis sp. WP1.</title>
        <authorList>
            <person name="Wang H."/>
            <person name="Chen S."/>
            <person name="Wu Q."/>
        </authorList>
    </citation>
    <scope>NUCLEOTIDE SEQUENCE [LARGE SCALE GENOMIC DNA]</scope>
    <source>
        <strain evidence="2 3">WP1</strain>
    </source>
</reference>
<dbReference type="RefSeq" id="WP_113694912.1">
    <property type="nucleotide sequence ID" value="NZ_CP015163.1"/>
</dbReference>
<keyword evidence="3" id="KW-1185">Reference proteome</keyword>
<sequence length="495" mass="53997">MRWKGVTVANIPRLVTYSLQKLVDLALHGEIRIPAFQRPFVWHASHVIDFFGSLLRGYPVGMLLFAERPAEADTLAFGPVVVDAPARERALWIIDGLQRTTALVGTLGPATDTGDPRFDIGVDLDTGQVSGATADASAAWVPLRTLFGQDQRAVWRRENAHWLTDGHHRALDQYASRLVDTVLPGNIFTGDETELVEVFSRLNTGGRRLTDEEVAHAGRSTSGNPFDRAGFGRVPAARLSAVHQAVQAVASAGGPSPQQVLFQVATTLRRDVHIPHLRLLPHNSMLLVLVAFVARFGPPQGRTADLVRRWVWRTAILEPGPYPEAQLSRLAAAESPEAAVLSLLEAAPTQVGDWSPDLDHHTEWRASDRLNALGLWSAGPRHLDENHAPLSAAEIFDSGEPLPEAAPIDGWPGLLLHPPLGRLDFVRQDVDTLASHLIDTAARKFLLSGDQESFGAHRADLLAQAVRTVLDRNAEWGARDSFSARNLLGRAARDA</sequence>
<dbReference type="PANTHER" id="PTHR37292:SF2">
    <property type="entry name" value="DUF262 DOMAIN-CONTAINING PROTEIN"/>
    <property type="match status" value="1"/>
</dbReference>
<dbReference type="EMBL" id="CP015163">
    <property type="protein sequence ID" value="AXB45676.1"/>
    <property type="molecule type" value="Genomic_DNA"/>
</dbReference>
<evidence type="ECO:0000313" key="3">
    <source>
        <dbReference type="Proteomes" id="UP000250434"/>
    </source>
</evidence>
<evidence type="ECO:0000313" key="2">
    <source>
        <dbReference type="EMBL" id="AXB45676.1"/>
    </source>
</evidence>
<gene>
    <name evidence="2" type="ORF">A4R43_26930</name>
</gene>
<protein>
    <recommendedName>
        <fullName evidence="1">GmrSD restriction endonucleases N-terminal domain-containing protein</fullName>
    </recommendedName>
</protein>
<feature type="domain" description="GmrSD restriction endonucleases N-terminal" evidence="1">
    <location>
        <begin position="21"/>
        <end position="214"/>
    </location>
</feature>
<dbReference type="InterPro" id="IPR004919">
    <property type="entry name" value="GmrSD_N"/>
</dbReference>
<dbReference type="PANTHER" id="PTHR37292">
    <property type="entry name" value="VNG6097C"/>
    <property type="match status" value="1"/>
</dbReference>
<organism evidence="2 3">
    <name type="scientific">Amycolatopsis albispora</name>
    <dbReference type="NCBI Taxonomy" id="1804986"/>
    <lineage>
        <taxon>Bacteria</taxon>
        <taxon>Bacillati</taxon>
        <taxon>Actinomycetota</taxon>
        <taxon>Actinomycetes</taxon>
        <taxon>Pseudonocardiales</taxon>
        <taxon>Pseudonocardiaceae</taxon>
        <taxon>Amycolatopsis</taxon>
    </lineage>
</organism>